<dbReference type="InterPro" id="IPR001128">
    <property type="entry name" value="Cyt_P450"/>
</dbReference>
<evidence type="ECO:0000313" key="11">
    <source>
        <dbReference type="EMBL" id="KAK7453183.1"/>
    </source>
</evidence>
<feature type="signal peptide" evidence="10">
    <location>
        <begin position="1"/>
        <end position="22"/>
    </location>
</feature>
<comment type="caution">
    <text evidence="11">The sequence shown here is derived from an EMBL/GenBank/DDBJ whole genome shotgun (WGS) entry which is preliminary data.</text>
</comment>
<comment type="cofactor">
    <cofactor evidence="1">
        <name>heme</name>
        <dbReference type="ChEBI" id="CHEBI:30413"/>
    </cofactor>
</comment>
<dbReference type="PRINTS" id="PR00385">
    <property type="entry name" value="P450"/>
</dbReference>
<dbReference type="InterPro" id="IPR036396">
    <property type="entry name" value="Cyt_P450_sf"/>
</dbReference>
<dbReference type="SUPFAM" id="SSF48264">
    <property type="entry name" value="Cytochrome P450"/>
    <property type="match status" value="1"/>
</dbReference>
<evidence type="ECO:0000256" key="10">
    <source>
        <dbReference type="SAM" id="SignalP"/>
    </source>
</evidence>
<evidence type="ECO:0000256" key="7">
    <source>
        <dbReference type="ARBA" id="ARBA00023004"/>
    </source>
</evidence>
<keyword evidence="12" id="KW-1185">Reference proteome</keyword>
<organism evidence="11 12">
    <name type="scientific">Marasmiellus scandens</name>
    <dbReference type="NCBI Taxonomy" id="2682957"/>
    <lineage>
        <taxon>Eukaryota</taxon>
        <taxon>Fungi</taxon>
        <taxon>Dikarya</taxon>
        <taxon>Basidiomycota</taxon>
        <taxon>Agaricomycotina</taxon>
        <taxon>Agaricomycetes</taxon>
        <taxon>Agaricomycetidae</taxon>
        <taxon>Agaricales</taxon>
        <taxon>Marasmiineae</taxon>
        <taxon>Omphalotaceae</taxon>
        <taxon>Marasmiellus</taxon>
    </lineage>
</organism>
<keyword evidence="6 9" id="KW-0560">Oxidoreductase</keyword>
<dbReference type="Proteomes" id="UP001498398">
    <property type="component" value="Unassembled WGS sequence"/>
</dbReference>
<comment type="pathway">
    <text evidence="2">Secondary metabolite biosynthesis.</text>
</comment>
<evidence type="ECO:0000256" key="9">
    <source>
        <dbReference type="RuleBase" id="RU000461"/>
    </source>
</evidence>
<dbReference type="CDD" id="cd11065">
    <property type="entry name" value="CYP64-like"/>
    <property type="match status" value="1"/>
</dbReference>
<dbReference type="Gene3D" id="1.10.630.10">
    <property type="entry name" value="Cytochrome P450"/>
    <property type="match status" value="1"/>
</dbReference>
<keyword evidence="4 9" id="KW-0349">Heme</keyword>
<name>A0ABR1JBS8_9AGAR</name>
<keyword evidence="8 9" id="KW-0503">Monooxygenase</keyword>
<evidence type="ECO:0000256" key="6">
    <source>
        <dbReference type="ARBA" id="ARBA00023002"/>
    </source>
</evidence>
<dbReference type="PROSITE" id="PS00086">
    <property type="entry name" value="CYTOCHROME_P450"/>
    <property type="match status" value="1"/>
</dbReference>
<dbReference type="InterPro" id="IPR002401">
    <property type="entry name" value="Cyt_P450_E_grp-I"/>
</dbReference>
<protein>
    <recommendedName>
        <fullName evidence="13">Cytochrome P450</fullName>
    </recommendedName>
</protein>
<dbReference type="PRINTS" id="PR00463">
    <property type="entry name" value="EP450I"/>
</dbReference>
<dbReference type="PANTHER" id="PTHR46300:SF7">
    <property type="entry name" value="P450, PUTATIVE (EUROFUNG)-RELATED"/>
    <property type="match status" value="1"/>
</dbReference>
<evidence type="ECO:0000313" key="12">
    <source>
        <dbReference type="Proteomes" id="UP001498398"/>
    </source>
</evidence>
<dbReference type="PANTHER" id="PTHR46300">
    <property type="entry name" value="P450, PUTATIVE (EUROFUNG)-RELATED-RELATED"/>
    <property type="match status" value="1"/>
</dbReference>
<evidence type="ECO:0000256" key="4">
    <source>
        <dbReference type="ARBA" id="ARBA00022617"/>
    </source>
</evidence>
<comment type="similarity">
    <text evidence="3 9">Belongs to the cytochrome P450 family.</text>
</comment>
<reference evidence="11 12" key="1">
    <citation type="submission" date="2024-01" db="EMBL/GenBank/DDBJ databases">
        <title>A draft genome for the cacao thread blight pathogen Marasmiellus scandens.</title>
        <authorList>
            <person name="Baruah I.K."/>
            <person name="Leung J."/>
            <person name="Bukari Y."/>
            <person name="Amoako-Attah I."/>
            <person name="Meinhardt L.W."/>
            <person name="Bailey B.A."/>
            <person name="Cohen S.P."/>
        </authorList>
    </citation>
    <scope>NUCLEOTIDE SEQUENCE [LARGE SCALE GENOMIC DNA]</scope>
    <source>
        <strain evidence="11 12">GH-19</strain>
    </source>
</reference>
<keyword evidence="7 9" id="KW-0408">Iron</keyword>
<proteinExistence type="inferred from homology"/>
<dbReference type="InterPro" id="IPR017972">
    <property type="entry name" value="Cyt_P450_CS"/>
</dbReference>
<dbReference type="Pfam" id="PF00067">
    <property type="entry name" value="p450"/>
    <property type="match status" value="1"/>
</dbReference>
<evidence type="ECO:0000256" key="5">
    <source>
        <dbReference type="ARBA" id="ARBA00022723"/>
    </source>
</evidence>
<accession>A0ABR1JBS8</accession>
<evidence type="ECO:0000256" key="8">
    <source>
        <dbReference type="ARBA" id="ARBA00023033"/>
    </source>
</evidence>
<feature type="chain" id="PRO_5046576741" description="Cytochrome P450" evidence="10">
    <location>
        <begin position="23"/>
        <end position="541"/>
    </location>
</feature>
<evidence type="ECO:0000256" key="1">
    <source>
        <dbReference type="ARBA" id="ARBA00001971"/>
    </source>
</evidence>
<sequence length="541" mass="61385">MSFSSSSLLAFVLLTIACYRWGMSRTRAPLPPGPKRLPLIGSLLNSLPARLGLKAPNPNPLYQQFLEIGKECNSDIIHIDVLGDHTVVLNSVKAVTELLDHRNSNYSDRPVMHMVDDLMGWEWDFAHMGYSDRWRRHRKTFQHYFQPQAITEYHPFQRKAATELLHKLFTTPQPEPLELEGWIRHHAGSIILRVTYGITSPEDKDFYVDLANRAITPIIHAGNHGTYLVDYFPLLKYVPAWFPGADFKRKAQVWSQYSYDLRERPWDKIQSEINFGNASECFVTKNLELIDSGVQSELNRDQMDVVETIKNCAGVAYLAGSDTSVSLVCSAILALLTHPEVQERAQAELDSVLGTGSRARLPDYTDREDLPYLSAIINETLRMYPITPLALPHHSLEDDFYEGYYIPKGSTVVGNSWAILHDEKLYPDPMTYNPSRFLKHKAADSDEEVQPQPNPAMYAFGFGRRICPGRWLALDTAWLVISCILATCTIKKGLDSNGKEIEPVVEYEDGLVDHPVPYKCQFVPRSKAALKLMRNGFLAED</sequence>
<dbReference type="EMBL" id="JBANRG010000027">
    <property type="protein sequence ID" value="KAK7453183.1"/>
    <property type="molecule type" value="Genomic_DNA"/>
</dbReference>
<dbReference type="InterPro" id="IPR050364">
    <property type="entry name" value="Cytochrome_P450_fung"/>
</dbReference>
<evidence type="ECO:0000256" key="3">
    <source>
        <dbReference type="ARBA" id="ARBA00010617"/>
    </source>
</evidence>
<gene>
    <name evidence="11" type="ORF">VKT23_011864</name>
</gene>
<keyword evidence="5 9" id="KW-0479">Metal-binding</keyword>
<evidence type="ECO:0008006" key="13">
    <source>
        <dbReference type="Google" id="ProtNLM"/>
    </source>
</evidence>
<keyword evidence="10" id="KW-0732">Signal</keyword>
<evidence type="ECO:0000256" key="2">
    <source>
        <dbReference type="ARBA" id="ARBA00005179"/>
    </source>
</evidence>